<dbReference type="SUPFAM" id="SSF46689">
    <property type="entry name" value="Homeodomain-like"/>
    <property type="match status" value="1"/>
</dbReference>
<dbReference type="AlphaFoldDB" id="A0A3D5IU81"/>
<protein>
    <submittedName>
        <fullName evidence="5">AraC family transcriptional regulator</fullName>
    </submittedName>
</protein>
<proteinExistence type="predicted"/>
<evidence type="ECO:0000256" key="3">
    <source>
        <dbReference type="ARBA" id="ARBA00023163"/>
    </source>
</evidence>
<evidence type="ECO:0000256" key="2">
    <source>
        <dbReference type="ARBA" id="ARBA00023125"/>
    </source>
</evidence>
<dbReference type="Pfam" id="PF12833">
    <property type="entry name" value="HTH_18"/>
    <property type="match status" value="1"/>
</dbReference>
<evidence type="ECO:0000313" key="6">
    <source>
        <dbReference type="Proteomes" id="UP000264330"/>
    </source>
</evidence>
<evidence type="ECO:0000313" key="5">
    <source>
        <dbReference type="EMBL" id="HCV79449.1"/>
    </source>
</evidence>
<dbReference type="PROSITE" id="PS01124">
    <property type="entry name" value="HTH_ARAC_FAMILY_2"/>
    <property type="match status" value="1"/>
</dbReference>
<dbReference type="SMART" id="SM00342">
    <property type="entry name" value="HTH_ARAC"/>
    <property type="match status" value="1"/>
</dbReference>
<dbReference type="PANTHER" id="PTHR43280:SF2">
    <property type="entry name" value="HTH-TYPE TRANSCRIPTIONAL REGULATOR EXSA"/>
    <property type="match status" value="1"/>
</dbReference>
<keyword evidence="2" id="KW-0238">DNA-binding</keyword>
<dbReference type="PROSITE" id="PS00041">
    <property type="entry name" value="HTH_ARAC_FAMILY_1"/>
    <property type="match status" value="1"/>
</dbReference>
<evidence type="ECO:0000259" key="4">
    <source>
        <dbReference type="PROSITE" id="PS01124"/>
    </source>
</evidence>
<dbReference type="PRINTS" id="PR00032">
    <property type="entry name" value="HTHARAC"/>
</dbReference>
<keyword evidence="1" id="KW-0805">Transcription regulation</keyword>
<dbReference type="Gene3D" id="1.10.10.60">
    <property type="entry name" value="Homeodomain-like"/>
    <property type="match status" value="1"/>
</dbReference>
<sequence length="95" mass="11309">MSRHVGLNCNKLQLEFKELYGQSVNGYIRAVKMKKAKELLEESIMNLSQITHAIGIASPSYFRRLFKEFYQITPSEYRKRRDQKLKGKQHQYECH</sequence>
<dbReference type="InterPro" id="IPR020449">
    <property type="entry name" value="Tscrpt_reg_AraC-type_HTH"/>
</dbReference>
<organism evidence="5 6">
    <name type="scientific">Zunongwangia profunda</name>
    <dbReference type="NCBI Taxonomy" id="398743"/>
    <lineage>
        <taxon>Bacteria</taxon>
        <taxon>Pseudomonadati</taxon>
        <taxon>Bacteroidota</taxon>
        <taxon>Flavobacteriia</taxon>
        <taxon>Flavobacteriales</taxon>
        <taxon>Flavobacteriaceae</taxon>
        <taxon>Zunongwangia</taxon>
    </lineage>
</organism>
<dbReference type="Proteomes" id="UP000264330">
    <property type="component" value="Unassembled WGS sequence"/>
</dbReference>
<dbReference type="InterPro" id="IPR009057">
    <property type="entry name" value="Homeodomain-like_sf"/>
</dbReference>
<dbReference type="InterPro" id="IPR018062">
    <property type="entry name" value="HTH_AraC-typ_CS"/>
</dbReference>
<dbReference type="GO" id="GO:0003700">
    <property type="term" value="F:DNA-binding transcription factor activity"/>
    <property type="evidence" value="ECO:0007669"/>
    <property type="project" value="InterPro"/>
</dbReference>
<accession>A0A3D5IU81</accession>
<dbReference type="PANTHER" id="PTHR43280">
    <property type="entry name" value="ARAC-FAMILY TRANSCRIPTIONAL REGULATOR"/>
    <property type="match status" value="1"/>
</dbReference>
<feature type="domain" description="HTH araC/xylS-type" evidence="4">
    <location>
        <begin position="1"/>
        <end position="80"/>
    </location>
</feature>
<dbReference type="InterPro" id="IPR018060">
    <property type="entry name" value="HTH_AraC"/>
</dbReference>
<name>A0A3D5IU81_9FLAO</name>
<dbReference type="GO" id="GO:0043565">
    <property type="term" value="F:sequence-specific DNA binding"/>
    <property type="evidence" value="ECO:0007669"/>
    <property type="project" value="InterPro"/>
</dbReference>
<evidence type="ECO:0000256" key="1">
    <source>
        <dbReference type="ARBA" id="ARBA00023015"/>
    </source>
</evidence>
<gene>
    <name evidence="5" type="ORF">DGQ38_00155</name>
</gene>
<keyword evidence="3" id="KW-0804">Transcription</keyword>
<comment type="caution">
    <text evidence="5">The sequence shown here is derived from an EMBL/GenBank/DDBJ whole genome shotgun (WGS) entry which is preliminary data.</text>
</comment>
<dbReference type="EMBL" id="DPMF01000002">
    <property type="protein sequence ID" value="HCV79449.1"/>
    <property type="molecule type" value="Genomic_DNA"/>
</dbReference>
<reference evidence="5 6" key="1">
    <citation type="journal article" date="2018" name="Nat. Biotechnol.">
        <title>A standardized bacterial taxonomy based on genome phylogeny substantially revises the tree of life.</title>
        <authorList>
            <person name="Parks D.H."/>
            <person name="Chuvochina M."/>
            <person name="Waite D.W."/>
            <person name="Rinke C."/>
            <person name="Skarshewski A."/>
            <person name="Chaumeil P.A."/>
            <person name="Hugenholtz P."/>
        </authorList>
    </citation>
    <scope>NUCLEOTIDE SEQUENCE [LARGE SCALE GENOMIC DNA]</scope>
    <source>
        <strain evidence="5">UBA9359</strain>
    </source>
</reference>